<protein>
    <submittedName>
        <fullName evidence="2">Transcriptional regulator</fullName>
    </submittedName>
</protein>
<dbReference type="AlphaFoldDB" id="A0A7E4VA68"/>
<dbReference type="Proteomes" id="UP000492821">
    <property type="component" value="Unassembled WGS sequence"/>
</dbReference>
<reference evidence="2" key="2">
    <citation type="submission" date="2020-10" db="UniProtKB">
        <authorList>
            <consortium name="WormBaseParasite"/>
        </authorList>
    </citation>
    <scope>IDENTIFICATION</scope>
</reference>
<dbReference type="WBParaSite" id="Pan_g1807.t1">
    <property type="protein sequence ID" value="Pan_g1807.t1"/>
    <property type="gene ID" value="Pan_g1807"/>
</dbReference>
<accession>A0A7E4VA68</accession>
<reference evidence="1" key="1">
    <citation type="journal article" date="2013" name="Genetics">
        <title>The draft genome and transcriptome of Panagrellus redivivus are shaped by the harsh demands of a free-living lifestyle.</title>
        <authorList>
            <person name="Srinivasan J."/>
            <person name="Dillman A.R."/>
            <person name="Macchietto M.G."/>
            <person name="Heikkinen L."/>
            <person name="Lakso M."/>
            <person name="Fracchia K.M."/>
            <person name="Antoshechkin I."/>
            <person name="Mortazavi A."/>
            <person name="Wong G."/>
            <person name="Sternberg P.W."/>
        </authorList>
    </citation>
    <scope>NUCLEOTIDE SEQUENCE [LARGE SCALE GENOMIC DNA]</scope>
    <source>
        <strain evidence="1">MT8872</strain>
    </source>
</reference>
<name>A0A7E4VA68_PANRE</name>
<proteinExistence type="predicted"/>
<sequence length="195" mass="23011">MKSFIEYKSEKLPYLNIPHTFKHRLINLAPIKVADKLNIAIPDIETPRTRRYKVYSSVYVTDTVQVFHLASKNVQPRINWCWFHYIVDGPFTFDPWWQSALLMDNSSGDNDIICVNNTLTLHLDNIKNYDRVIPLIAGSYSRLVLHRQCTWAQVKLLIKSNVKQVRIMNKIRVTPEEYDDVVKFIFSFCRDFDNK</sequence>
<organism evidence="1 2">
    <name type="scientific">Panagrellus redivivus</name>
    <name type="common">Microworm</name>
    <dbReference type="NCBI Taxonomy" id="6233"/>
    <lineage>
        <taxon>Eukaryota</taxon>
        <taxon>Metazoa</taxon>
        <taxon>Ecdysozoa</taxon>
        <taxon>Nematoda</taxon>
        <taxon>Chromadorea</taxon>
        <taxon>Rhabditida</taxon>
        <taxon>Tylenchina</taxon>
        <taxon>Panagrolaimomorpha</taxon>
        <taxon>Panagrolaimoidea</taxon>
        <taxon>Panagrolaimidae</taxon>
        <taxon>Panagrellus</taxon>
    </lineage>
</organism>
<keyword evidence="1" id="KW-1185">Reference proteome</keyword>
<evidence type="ECO:0000313" key="1">
    <source>
        <dbReference type="Proteomes" id="UP000492821"/>
    </source>
</evidence>
<evidence type="ECO:0000313" key="2">
    <source>
        <dbReference type="WBParaSite" id="Pan_g1807.t1"/>
    </source>
</evidence>